<keyword evidence="1" id="KW-1133">Transmembrane helix</keyword>
<comment type="caution">
    <text evidence="2">The sequence shown here is derived from an EMBL/GenBank/DDBJ whole genome shotgun (WGS) entry which is preliminary data.</text>
</comment>
<dbReference type="Proteomes" id="UP000192411">
    <property type="component" value="Unassembled WGS sequence"/>
</dbReference>
<dbReference type="EMBL" id="MVIM01000004">
    <property type="protein sequence ID" value="ORB66164.1"/>
    <property type="molecule type" value="Genomic_DNA"/>
</dbReference>
<dbReference type="AlphaFoldDB" id="A0A1X0JTD9"/>
<evidence type="ECO:0008006" key="4">
    <source>
        <dbReference type="Google" id="ProtNLM"/>
    </source>
</evidence>
<keyword evidence="3" id="KW-1185">Reference proteome</keyword>
<accession>A0A1X0JTD9</accession>
<sequence length="63" mass="6729">MRIAIIVLGLLVAFFGIVFTLQGFGVIVSDSPMTNTTTWSVLGPIIAIIGVALAVFAARRRRP</sequence>
<evidence type="ECO:0000256" key="1">
    <source>
        <dbReference type="SAM" id="Phobius"/>
    </source>
</evidence>
<keyword evidence="1" id="KW-0472">Membrane</keyword>
<protein>
    <recommendedName>
        <fullName evidence="4">DUF3185 domain-containing protein</fullName>
    </recommendedName>
</protein>
<gene>
    <name evidence="2" type="ORF">BST47_09825</name>
</gene>
<dbReference type="STRING" id="75922.BST47_09825"/>
<keyword evidence="1" id="KW-0812">Transmembrane</keyword>
<proteinExistence type="predicted"/>
<reference evidence="2 3" key="1">
    <citation type="submission" date="2017-02" db="EMBL/GenBank/DDBJ databases">
        <title>The new phylogeny of genus Mycobacterium.</title>
        <authorList>
            <person name="Tortoli E."/>
            <person name="Trovato A."/>
            <person name="Cirillo D.M."/>
        </authorList>
    </citation>
    <scope>NUCLEOTIDE SEQUENCE [LARGE SCALE GENOMIC DNA]</scope>
    <source>
        <strain evidence="2 3">DSM 44338</strain>
    </source>
</reference>
<dbReference type="eggNOG" id="ENOG5033CPE">
    <property type="taxonomic scope" value="Bacteria"/>
</dbReference>
<feature type="transmembrane region" description="Helical" evidence="1">
    <location>
        <begin position="39"/>
        <end position="58"/>
    </location>
</feature>
<dbReference type="RefSeq" id="WP_083125337.1">
    <property type="nucleotide sequence ID" value="NZ_MVIM01000004.1"/>
</dbReference>
<organism evidence="2 3">
    <name type="scientific">Mycolicibacterium tusciae</name>
    <dbReference type="NCBI Taxonomy" id="75922"/>
    <lineage>
        <taxon>Bacteria</taxon>
        <taxon>Bacillati</taxon>
        <taxon>Actinomycetota</taxon>
        <taxon>Actinomycetes</taxon>
        <taxon>Mycobacteriales</taxon>
        <taxon>Mycobacteriaceae</taxon>
        <taxon>Mycolicibacterium</taxon>
    </lineage>
</organism>
<name>A0A1X0JTD9_9MYCO</name>
<evidence type="ECO:0000313" key="2">
    <source>
        <dbReference type="EMBL" id="ORB66164.1"/>
    </source>
</evidence>
<dbReference type="OrthoDB" id="4640879at2"/>
<evidence type="ECO:0000313" key="3">
    <source>
        <dbReference type="Proteomes" id="UP000192411"/>
    </source>
</evidence>